<evidence type="ECO:0000313" key="1">
    <source>
        <dbReference type="EMBL" id="CAF4268038.1"/>
    </source>
</evidence>
<evidence type="ECO:0000313" key="2">
    <source>
        <dbReference type="Proteomes" id="UP000663851"/>
    </source>
</evidence>
<dbReference type="EMBL" id="CAJOBO010000663">
    <property type="protein sequence ID" value="CAF4268038.1"/>
    <property type="molecule type" value="Genomic_DNA"/>
</dbReference>
<comment type="caution">
    <text evidence="1">The sequence shown here is derived from an EMBL/GenBank/DDBJ whole genome shotgun (WGS) entry which is preliminary data.</text>
</comment>
<sequence length="144" mass="15745">MCVTLATPESLSRTEYVPACAIYVCKLEVWKTQLAVSNPNEEKKCRPPCGKQCKYDFELNQRGCPKCKCNRSSCERFQAPLDGYFCGRGIINRTDCPSNYACVIAPNDAYAACCPSSKTITTTTTITQPVVTTKKSGSCPTTSS</sequence>
<accession>A0A820FWA2</accession>
<dbReference type="Proteomes" id="UP000663851">
    <property type="component" value="Unassembled WGS sequence"/>
</dbReference>
<gene>
    <name evidence="1" type="ORF">HFQ381_LOCUS11490</name>
</gene>
<name>A0A820FWA2_9BILA</name>
<dbReference type="AlphaFoldDB" id="A0A820FWA2"/>
<protein>
    <submittedName>
        <fullName evidence="1">Uncharacterized protein</fullName>
    </submittedName>
</protein>
<reference evidence="1" key="1">
    <citation type="submission" date="2021-02" db="EMBL/GenBank/DDBJ databases">
        <authorList>
            <person name="Nowell W R."/>
        </authorList>
    </citation>
    <scope>NUCLEOTIDE SEQUENCE</scope>
</reference>
<proteinExistence type="predicted"/>
<organism evidence="1 2">
    <name type="scientific">Rotaria socialis</name>
    <dbReference type="NCBI Taxonomy" id="392032"/>
    <lineage>
        <taxon>Eukaryota</taxon>
        <taxon>Metazoa</taxon>
        <taxon>Spiralia</taxon>
        <taxon>Gnathifera</taxon>
        <taxon>Rotifera</taxon>
        <taxon>Eurotatoria</taxon>
        <taxon>Bdelloidea</taxon>
        <taxon>Philodinida</taxon>
        <taxon>Philodinidae</taxon>
        <taxon>Rotaria</taxon>
    </lineage>
</organism>